<gene>
    <name evidence="1" type="ORF">RSOLAG1IB_01038</name>
</gene>
<dbReference type="AlphaFoldDB" id="A0A0B7F8D5"/>
<evidence type="ECO:0000313" key="1">
    <source>
        <dbReference type="EMBL" id="CEL52497.1"/>
    </source>
</evidence>
<evidence type="ECO:0000313" key="2">
    <source>
        <dbReference type="Proteomes" id="UP000059188"/>
    </source>
</evidence>
<dbReference type="EMBL" id="LN679100">
    <property type="protein sequence ID" value="CEL52497.1"/>
    <property type="molecule type" value="Genomic_DNA"/>
</dbReference>
<sequence>MLINSGLIPYLPARVLNVISSTTTGPHIHPLVHTASAAHGLAPPTRGLTCPPKLNYHTHYPYYYSSLLEAPITAVGGQHLT</sequence>
<protein>
    <submittedName>
        <fullName evidence="1">Uncharacterized protein</fullName>
    </submittedName>
</protein>
<dbReference type="Proteomes" id="UP000059188">
    <property type="component" value="Unassembled WGS sequence"/>
</dbReference>
<organism evidence="1 2">
    <name type="scientific">Thanatephorus cucumeris (strain AG1-IB / isolate 7/3/14)</name>
    <name type="common">Lettuce bottom rot fungus</name>
    <name type="synonym">Rhizoctonia solani</name>
    <dbReference type="NCBI Taxonomy" id="1108050"/>
    <lineage>
        <taxon>Eukaryota</taxon>
        <taxon>Fungi</taxon>
        <taxon>Dikarya</taxon>
        <taxon>Basidiomycota</taxon>
        <taxon>Agaricomycotina</taxon>
        <taxon>Agaricomycetes</taxon>
        <taxon>Cantharellales</taxon>
        <taxon>Ceratobasidiaceae</taxon>
        <taxon>Rhizoctonia</taxon>
        <taxon>Rhizoctonia solani AG-1</taxon>
    </lineage>
</organism>
<accession>A0A0B7F8D5</accession>
<keyword evidence="2" id="KW-1185">Reference proteome</keyword>
<reference evidence="1 2" key="1">
    <citation type="submission" date="2014-11" db="EMBL/GenBank/DDBJ databases">
        <authorList>
            <person name="Wibberg Daniel"/>
        </authorList>
    </citation>
    <scope>NUCLEOTIDE SEQUENCE [LARGE SCALE GENOMIC DNA]</scope>
    <source>
        <strain evidence="1">Rhizoctonia solani AG1-IB 7/3/14</strain>
    </source>
</reference>
<proteinExistence type="predicted"/>
<name>A0A0B7F8D5_THACB</name>